<dbReference type="InterPro" id="IPR036397">
    <property type="entry name" value="RNaseH_sf"/>
</dbReference>
<dbReference type="AlphaFoldDB" id="A0A419UZQ7"/>
<dbReference type="PANTHER" id="PTHR30231">
    <property type="entry name" value="DNA POLYMERASE III SUBUNIT EPSILON"/>
    <property type="match status" value="1"/>
</dbReference>
<keyword evidence="6" id="KW-1185">Reference proteome</keyword>
<dbReference type="GO" id="GO:0005829">
    <property type="term" value="C:cytosol"/>
    <property type="evidence" value="ECO:0007669"/>
    <property type="project" value="TreeGrafter"/>
</dbReference>
<dbReference type="Pfam" id="PF00929">
    <property type="entry name" value="RNase_T"/>
    <property type="match status" value="1"/>
</dbReference>
<feature type="domain" description="Exonuclease" evidence="4">
    <location>
        <begin position="27"/>
        <end position="198"/>
    </location>
</feature>
<evidence type="ECO:0000256" key="2">
    <source>
        <dbReference type="ARBA" id="ARBA00022801"/>
    </source>
</evidence>
<organism evidence="5 6">
    <name type="scientific">Sinobaca qinghaiensis</name>
    <dbReference type="NCBI Taxonomy" id="342944"/>
    <lineage>
        <taxon>Bacteria</taxon>
        <taxon>Bacillati</taxon>
        <taxon>Bacillota</taxon>
        <taxon>Bacilli</taxon>
        <taxon>Bacillales</taxon>
        <taxon>Sporolactobacillaceae</taxon>
        <taxon>Sinobaca</taxon>
    </lineage>
</organism>
<keyword evidence="2" id="KW-0378">Hydrolase</keyword>
<dbReference type="InterPro" id="IPR012337">
    <property type="entry name" value="RNaseH-like_sf"/>
</dbReference>
<dbReference type="InterPro" id="IPR013520">
    <property type="entry name" value="Ribonucl_H"/>
</dbReference>
<keyword evidence="3" id="KW-0269">Exonuclease</keyword>
<dbReference type="GO" id="GO:0003676">
    <property type="term" value="F:nucleic acid binding"/>
    <property type="evidence" value="ECO:0007669"/>
    <property type="project" value="InterPro"/>
</dbReference>
<dbReference type="FunFam" id="3.30.420.10:FF:000045">
    <property type="entry name" value="3'-5' exonuclease DinG"/>
    <property type="match status" value="1"/>
</dbReference>
<evidence type="ECO:0000256" key="3">
    <source>
        <dbReference type="ARBA" id="ARBA00022839"/>
    </source>
</evidence>
<dbReference type="OrthoDB" id="9776650at2"/>
<dbReference type="GO" id="GO:0008408">
    <property type="term" value="F:3'-5' exonuclease activity"/>
    <property type="evidence" value="ECO:0007669"/>
    <property type="project" value="TreeGrafter"/>
</dbReference>
<sequence>MIFWKKKSLHYQLNNELPLNTPLKELGFTVFDTETTGFAVGSKDRMIEIGAVQVEGLEVTDHTFQTYVNPERDIPASIQTLTGIKPSDVEGAPLALEAIESFYQFIEQYDSGGWVGHYLDFDIMVLKKELGRHKLTFDEPTYIDTLDVIGYLNPSWDMRDLSHYAIQFGSKIFERHSALGDAQTTAHLLVELLHHIGDRGKLTLGDLIEITKKDNGY</sequence>
<gene>
    <name evidence="5" type="ORF">ATL39_2572</name>
</gene>
<proteinExistence type="predicted"/>
<dbReference type="SMART" id="SM00479">
    <property type="entry name" value="EXOIII"/>
    <property type="match status" value="1"/>
</dbReference>
<dbReference type="RefSeq" id="WP_120193731.1">
    <property type="nucleotide sequence ID" value="NZ_RAPK01000010.1"/>
</dbReference>
<evidence type="ECO:0000259" key="4">
    <source>
        <dbReference type="SMART" id="SM00479"/>
    </source>
</evidence>
<dbReference type="PANTHER" id="PTHR30231:SF41">
    <property type="entry name" value="DNA POLYMERASE III SUBUNIT EPSILON"/>
    <property type="match status" value="1"/>
</dbReference>
<keyword evidence="1" id="KW-0540">Nuclease</keyword>
<evidence type="ECO:0000313" key="5">
    <source>
        <dbReference type="EMBL" id="RKD71177.1"/>
    </source>
</evidence>
<name>A0A419UZQ7_9BACL</name>
<dbReference type="SUPFAM" id="SSF53098">
    <property type="entry name" value="Ribonuclease H-like"/>
    <property type="match status" value="1"/>
</dbReference>
<evidence type="ECO:0000313" key="6">
    <source>
        <dbReference type="Proteomes" id="UP000285120"/>
    </source>
</evidence>
<dbReference type="GO" id="GO:0045004">
    <property type="term" value="P:DNA replication proofreading"/>
    <property type="evidence" value="ECO:0007669"/>
    <property type="project" value="TreeGrafter"/>
</dbReference>
<evidence type="ECO:0000256" key="1">
    <source>
        <dbReference type="ARBA" id="ARBA00022722"/>
    </source>
</evidence>
<dbReference type="Gene3D" id="3.30.420.10">
    <property type="entry name" value="Ribonuclease H-like superfamily/Ribonuclease H"/>
    <property type="match status" value="1"/>
</dbReference>
<dbReference type="EMBL" id="RAPK01000010">
    <property type="protein sequence ID" value="RKD71177.1"/>
    <property type="molecule type" value="Genomic_DNA"/>
</dbReference>
<dbReference type="CDD" id="cd06127">
    <property type="entry name" value="DEDDh"/>
    <property type="match status" value="1"/>
</dbReference>
<comment type="caution">
    <text evidence="5">The sequence shown here is derived from an EMBL/GenBank/DDBJ whole genome shotgun (WGS) entry which is preliminary data.</text>
</comment>
<accession>A0A419UZQ7</accession>
<protein>
    <submittedName>
        <fullName evidence="5">DNA polymerase-3 subunit epsilon</fullName>
    </submittedName>
</protein>
<dbReference type="Proteomes" id="UP000285120">
    <property type="component" value="Unassembled WGS sequence"/>
</dbReference>
<reference evidence="5 6" key="1">
    <citation type="submission" date="2018-09" db="EMBL/GenBank/DDBJ databases">
        <title>Genomic Encyclopedia of Archaeal and Bacterial Type Strains, Phase II (KMG-II): from individual species to whole genera.</title>
        <authorList>
            <person name="Goeker M."/>
        </authorList>
    </citation>
    <scope>NUCLEOTIDE SEQUENCE [LARGE SCALE GENOMIC DNA]</scope>
    <source>
        <strain evidence="5 6">DSM 17008</strain>
    </source>
</reference>